<evidence type="ECO:0000313" key="2">
    <source>
        <dbReference type="Proteomes" id="UP001597044"/>
    </source>
</evidence>
<organism evidence="1 2">
    <name type="scientific">Paraperlucidibaca wandonensis</name>
    <dbReference type="NCBI Taxonomy" id="1268273"/>
    <lineage>
        <taxon>Bacteria</taxon>
        <taxon>Pseudomonadati</taxon>
        <taxon>Pseudomonadota</taxon>
        <taxon>Gammaproteobacteria</taxon>
        <taxon>Moraxellales</taxon>
        <taxon>Moraxellaceae</taxon>
        <taxon>Paraperlucidibaca</taxon>
    </lineage>
</organism>
<keyword evidence="1" id="KW-0808">Transferase</keyword>
<dbReference type="Gene3D" id="3.40.50.150">
    <property type="entry name" value="Vaccinia Virus protein VP39"/>
    <property type="match status" value="1"/>
</dbReference>
<dbReference type="GO" id="GO:0032259">
    <property type="term" value="P:methylation"/>
    <property type="evidence" value="ECO:0007669"/>
    <property type="project" value="UniProtKB-KW"/>
</dbReference>
<dbReference type="RefSeq" id="WP_379068728.1">
    <property type="nucleotide sequence ID" value="NZ_JBHTIT010000001.1"/>
</dbReference>
<sequence length="297" mass="33296">MDMNKDGVAVSALYTAGVWQWAGLSNAELTTPESATGVFRWVNAYMRFYRWLNPQSYCLRHQLLHRHSAIDHLVKQAHCPRVLEVASGFSPRGATLSANPDCHYTEMDLPGMVAHKRLQFQRTAAGKAVLARPNFTLQAGDITTYDFSADAVSKPMTILTEGLMMYFSRSQQLPLWRAIAMRLAKSDGVYIFDYIPLTEEPARSFLGRVLHNLRVHWFGIAGDFAYDERDREAVARDLQLCGFDDVRCYATGEVAQAWNLPAAEVATRTLIYVCRMKNSTVSVPATTTASKKSEQSS</sequence>
<accession>A0ABW3HHT8</accession>
<name>A0ABW3HHT8_9GAMM</name>
<evidence type="ECO:0000313" key="1">
    <source>
        <dbReference type="EMBL" id="MFD0949254.1"/>
    </source>
</evidence>
<protein>
    <submittedName>
        <fullName evidence="1">Class I SAM-dependent methyltransferase</fullName>
    </submittedName>
</protein>
<reference evidence="2" key="1">
    <citation type="journal article" date="2019" name="Int. J. Syst. Evol. Microbiol.">
        <title>The Global Catalogue of Microorganisms (GCM) 10K type strain sequencing project: providing services to taxonomists for standard genome sequencing and annotation.</title>
        <authorList>
            <consortium name="The Broad Institute Genomics Platform"/>
            <consortium name="The Broad Institute Genome Sequencing Center for Infectious Disease"/>
            <person name="Wu L."/>
            <person name="Ma J."/>
        </authorList>
    </citation>
    <scope>NUCLEOTIDE SEQUENCE [LARGE SCALE GENOMIC DNA]</scope>
    <source>
        <strain evidence="2">CCUG 63419</strain>
    </source>
</reference>
<keyword evidence="1" id="KW-0489">Methyltransferase</keyword>
<keyword evidence="2" id="KW-1185">Reference proteome</keyword>
<gene>
    <name evidence="1" type="ORF">ACFQ0F_02425</name>
</gene>
<proteinExistence type="predicted"/>
<dbReference type="InterPro" id="IPR029063">
    <property type="entry name" value="SAM-dependent_MTases_sf"/>
</dbReference>
<comment type="caution">
    <text evidence="1">The sequence shown here is derived from an EMBL/GenBank/DDBJ whole genome shotgun (WGS) entry which is preliminary data.</text>
</comment>
<dbReference type="GO" id="GO:0008168">
    <property type="term" value="F:methyltransferase activity"/>
    <property type="evidence" value="ECO:0007669"/>
    <property type="project" value="UniProtKB-KW"/>
</dbReference>
<dbReference type="EMBL" id="JBHTIT010000001">
    <property type="protein sequence ID" value="MFD0949254.1"/>
    <property type="molecule type" value="Genomic_DNA"/>
</dbReference>
<dbReference type="Proteomes" id="UP001597044">
    <property type="component" value="Unassembled WGS sequence"/>
</dbReference>
<dbReference type="SUPFAM" id="SSF53335">
    <property type="entry name" value="S-adenosyl-L-methionine-dependent methyltransferases"/>
    <property type="match status" value="1"/>
</dbReference>